<proteinExistence type="predicted"/>
<evidence type="ECO:0000313" key="2">
    <source>
        <dbReference type="Proteomes" id="UP001281761"/>
    </source>
</evidence>
<gene>
    <name evidence="1" type="ORF">BLNAU_24889</name>
</gene>
<reference evidence="1 2" key="1">
    <citation type="journal article" date="2022" name="bioRxiv">
        <title>Genomics of Preaxostyla Flagellates Illuminates Evolutionary Transitions and the Path Towards Mitochondrial Loss.</title>
        <authorList>
            <person name="Novak L.V.F."/>
            <person name="Treitli S.C."/>
            <person name="Pyrih J."/>
            <person name="Halakuc P."/>
            <person name="Pipaliya S.V."/>
            <person name="Vacek V."/>
            <person name="Brzon O."/>
            <person name="Soukal P."/>
            <person name="Eme L."/>
            <person name="Dacks J.B."/>
            <person name="Karnkowska A."/>
            <person name="Elias M."/>
            <person name="Hampl V."/>
        </authorList>
    </citation>
    <scope>NUCLEOTIDE SEQUENCE [LARGE SCALE GENOMIC DNA]</scope>
    <source>
        <strain evidence="1">NAU3</strain>
        <tissue evidence="1">Gut</tissue>
    </source>
</reference>
<protein>
    <submittedName>
        <fullName evidence="1">Uncharacterized protein</fullName>
    </submittedName>
</protein>
<name>A0ABQ9WLL8_9EUKA</name>
<dbReference type="Proteomes" id="UP001281761">
    <property type="component" value="Unassembled WGS sequence"/>
</dbReference>
<accession>A0ABQ9WLL8</accession>
<keyword evidence="2" id="KW-1185">Reference proteome</keyword>
<dbReference type="EMBL" id="JARBJD010000719">
    <property type="protein sequence ID" value="KAK2940203.1"/>
    <property type="molecule type" value="Genomic_DNA"/>
</dbReference>
<comment type="caution">
    <text evidence="1">The sequence shown here is derived from an EMBL/GenBank/DDBJ whole genome shotgun (WGS) entry which is preliminary data.</text>
</comment>
<sequence length="186" mass="21145">MNSPLFPPSLPSKPVFLDVHIQPQTNTQHQHPRPPWCFADVVSLFTDPPLTIDHKPVCRAQLHHVCRRDFECATAHQCCSCYRSDDIGFEEGRTRLFSGLAELHDRHPRQRPEDVAIVLACDGVFDSPETTWLPIWCADRMADSVIQRARLIIEADDDNAYTALDEDSGSPPRRQGKFAKFEALRV</sequence>
<evidence type="ECO:0000313" key="1">
    <source>
        <dbReference type="EMBL" id="KAK2940203.1"/>
    </source>
</evidence>
<organism evidence="1 2">
    <name type="scientific">Blattamonas nauphoetae</name>
    <dbReference type="NCBI Taxonomy" id="2049346"/>
    <lineage>
        <taxon>Eukaryota</taxon>
        <taxon>Metamonada</taxon>
        <taxon>Preaxostyla</taxon>
        <taxon>Oxymonadida</taxon>
        <taxon>Blattamonas</taxon>
    </lineage>
</organism>